<sequence>MSTVTAPSPWPAPAAAPAWRFGRVMSAANGREGLQWVLRRNCSITPRQLIGVYLSLCAVSLVIGAAFWWHGAPFVMAFAGVEVLLVGLALVIYARHAADRETVTLSGRLLVVERWLGPQVERADFRAEWLSVEPAQAQGSLVELAGEGRRIQIGRFVRPEHRAALAQELRRALRRAQSGLPPLETQESELESQR</sequence>
<dbReference type="EMBL" id="SACT01000002">
    <property type="protein sequence ID" value="RVT52106.1"/>
    <property type="molecule type" value="Genomic_DNA"/>
</dbReference>
<dbReference type="Pfam" id="PF10003">
    <property type="entry name" value="DUF2244"/>
    <property type="match status" value="1"/>
</dbReference>
<dbReference type="Proteomes" id="UP000288178">
    <property type="component" value="Unassembled WGS sequence"/>
</dbReference>
<dbReference type="RefSeq" id="WP_128197008.1">
    <property type="nucleotide sequence ID" value="NZ_SACT01000002.1"/>
</dbReference>
<protein>
    <submittedName>
        <fullName evidence="2">DUF2244 domain-containing protein</fullName>
    </submittedName>
</protein>
<reference evidence="2 3" key="1">
    <citation type="submission" date="2019-01" db="EMBL/GenBank/DDBJ databases">
        <authorList>
            <person name="Chen W.-M."/>
        </authorList>
    </citation>
    <scope>NUCLEOTIDE SEQUENCE [LARGE SCALE GENOMIC DNA]</scope>
    <source>
        <strain evidence="2 3">ICH-3</strain>
    </source>
</reference>
<proteinExistence type="predicted"/>
<feature type="transmembrane region" description="Helical" evidence="1">
    <location>
        <begin position="49"/>
        <end position="69"/>
    </location>
</feature>
<evidence type="ECO:0000256" key="1">
    <source>
        <dbReference type="SAM" id="Phobius"/>
    </source>
</evidence>
<gene>
    <name evidence="2" type="ORF">ENE75_06460</name>
</gene>
<keyword evidence="1" id="KW-1133">Transmembrane helix</keyword>
<keyword evidence="1" id="KW-0472">Membrane</keyword>
<evidence type="ECO:0000313" key="3">
    <source>
        <dbReference type="Proteomes" id="UP000288178"/>
    </source>
</evidence>
<dbReference type="InterPro" id="IPR019253">
    <property type="entry name" value="DUF2244_TM"/>
</dbReference>
<accession>A0A437JWR5</accession>
<dbReference type="OrthoDB" id="9091577at2"/>
<organism evidence="2 3">
    <name type="scientific">Rubrivivax albus</name>
    <dbReference type="NCBI Taxonomy" id="2499835"/>
    <lineage>
        <taxon>Bacteria</taxon>
        <taxon>Pseudomonadati</taxon>
        <taxon>Pseudomonadota</taxon>
        <taxon>Betaproteobacteria</taxon>
        <taxon>Burkholderiales</taxon>
        <taxon>Sphaerotilaceae</taxon>
        <taxon>Rubrivivax</taxon>
    </lineage>
</organism>
<evidence type="ECO:0000313" key="2">
    <source>
        <dbReference type="EMBL" id="RVT52106.1"/>
    </source>
</evidence>
<name>A0A437JWR5_9BURK</name>
<comment type="caution">
    <text evidence="2">The sequence shown here is derived from an EMBL/GenBank/DDBJ whole genome shotgun (WGS) entry which is preliminary data.</text>
</comment>
<keyword evidence="1" id="KW-0812">Transmembrane</keyword>
<keyword evidence="3" id="KW-1185">Reference proteome</keyword>
<dbReference type="AlphaFoldDB" id="A0A437JWR5"/>
<feature type="transmembrane region" description="Helical" evidence="1">
    <location>
        <begin position="75"/>
        <end position="94"/>
    </location>
</feature>